<dbReference type="AlphaFoldDB" id="A0A5T7SG01"/>
<dbReference type="EMBL" id="AAGEVV010000016">
    <property type="protein sequence ID" value="EBN1395292.1"/>
    <property type="molecule type" value="Genomic_DNA"/>
</dbReference>
<dbReference type="InterPro" id="IPR042297">
    <property type="entry name" value="Antirestriction_sf"/>
</dbReference>
<accession>A0A5T7SG01</accession>
<evidence type="ECO:0000256" key="1">
    <source>
        <dbReference type="ARBA" id="ARBA00008618"/>
    </source>
</evidence>
<proteinExistence type="inferred from homology"/>
<dbReference type="Gene3D" id="3.30.70.3580">
    <property type="entry name" value="Antirestriction protein"/>
    <property type="match status" value="1"/>
</dbReference>
<name>A0A5T7SG01_SALER</name>
<evidence type="ECO:0000313" key="2">
    <source>
        <dbReference type="EMBL" id="EBN1395292.1"/>
    </source>
</evidence>
<organism evidence="2">
    <name type="scientific">Salmonella enterica</name>
    <name type="common">Salmonella choleraesuis</name>
    <dbReference type="NCBI Taxonomy" id="28901"/>
    <lineage>
        <taxon>Bacteria</taxon>
        <taxon>Pseudomonadati</taxon>
        <taxon>Pseudomonadota</taxon>
        <taxon>Gammaproteobacteria</taxon>
        <taxon>Enterobacterales</taxon>
        <taxon>Enterobacteriaceae</taxon>
        <taxon>Salmonella</taxon>
    </lineage>
</organism>
<reference evidence="3" key="1">
    <citation type="submission" date="2018-07" db="EMBL/GenBank/DDBJ databases">
        <authorList>
            <consortium name="GenomeTrakr network: Whole genome sequencing for foodborne pathogen traceback"/>
        </authorList>
    </citation>
    <scope>NUCLEOTIDE SEQUENCE</scope>
    <source>
        <strain evidence="3">CFSAN030255</strain>
    </source>
</reference>
<protein>
    <submittedName>
        <fullName evidence="2">DUF1472 domain-containing protein</fullName>
    </submittedName>
</protein>
<dbReference type="EMBL" id="AAGLYN010000018">
    <property type="protein sequence ID" value="EBP5023666.1"/>
    <property type="molecule type" value="Genomic_DNA"/>
</dbReference>
<gene>
    <name evidence="2" type="ORF">CJH81_21380</name>
    <name evidence="3" type="ORF">XP55_13325</name>
</gene>
<reference evidence="2" key="2">
    <citation type="submission" date="2018-07" db="EMBL/GenBank/DDBJ databases">
        <authorList>
            <consortium name="PulseNet: The National Subtyping Network for Foodborne Disease Surveillance"/>
            <person name="Tarr C.L."/>
            <person name="Trees E."/>
            <person name="Katz L.S."/>
            <person name="Carleton-Romer H.A."/>
            <person name="Stroika S."/>
            <person name="Kucerova Z."/>
            <person name="Roache K.F."/>
            <person name="Sabol A.L."/>
            <person name="Besser J."/>
            <person name="Gerner-Smidt P."/>
        </authorList>
    </citation>
    <scope>NUCLEOTIDE SEQUENCE</scope>
    <source>
        <strain evidence="2">2015AM-1621</strain>
    </source>
</reference>
<dbReference type="InterPro" id="IPR004914">
    <property type="entry name" value="Antirestrict"/>
</dbReference>
<comment type="similarity">
    <text evidence="1">Belongs to the antirestriction protein family.</text>
</comment>
<dbReference type="Pfam" id="PF03230">
    <property type="entry name" value="Antirestrict"/>
    <property type="match status" value="1"/>
</dbReference>
<evidence type="ECO:0000313" key="3">
    <source>
        <dbReference type="EMBL" id="EBP5023666.1"/>
    </source>
</evidence>
<dbReference type="AntiFam" id="ANF00259">
    <property type="entry name" value="Protein of unknown function (DUF1472)"/>
</dbReference>
<comment type="caution">
    <text evidence="2">The sequence shown here is derived from an EMBL/GenBank/DDBJ whole genome shotgun (WGS) entry which is preliminary data.</text>
</comment>
<sequence>MSSVLLWCFPSAPVFRARQAAASLAPLHPRLIARLVWMHGTARCRGICDYGGFMQYSNQQRARVINVEESDRLSFLPYMFGNDFMLAELQLYALAKKWMPEYNGGFWHFIRLPEGGGYMMPDCDRVHMINGENWFDRTVSADAAGIILTSLAINRRCWTHHDCGNAALTRLYMLRDTQLWNHITFHPECNAIYAALD</sequence>